<organism evidence="2 3">
    <name type="scientific">Ascodesmis nigricans</name>
    <dbReference type="NCBI Taxonomy" id="341454"/>
    <lineage>
        <taxon>Eukaryota</taxon>
        <taxon>Fungi</taxon>
        <taxon>Dikarya</taxon>
        <taxon>Ascomycota</taxon>
        <taxon>Pezizomycotina</taxon>
        <taxon>Pezizomycetes</taxon>
        <taxon>Pezizales</taxon>
        <taxon>Ascodesmidaceae</taxon>
        <taxon>Ascodesmis</taxon>
    </lineage>
</organism>
<dbReference type="Proteomes" id="UP000298138">
    <property type="component" value="Unassembled WGS sequence"/>
</dbReference>
<keyword evidence="1" id="KW-0812">Transmembrane</keyword>
<reference evidence="2 3" key="1">
    <citation type="submission" date="2019-04" db="EMBL/GenBank/DDBJ databases">
        <title>Comparative genomics and transcriptomics to analyze fruiting body development in filamentous ascomycetes.</title>
        <authorList>
            <consortium name="DOE Joint Genome Institute"/>
            <person name="Lutkenhaus R."/>
            <person name="Traeger S."/>
            <person name="Breuer J."/>
            <person name="Kuo A."/>
            <person name="Lipzen A."/>
            <person name="Pangilinan J."/>
            <person name="Dilworth D."/>
            <person name="Sandor L."/>
            <person name="Poggeler S."/>
            <person name="Barry K."/>
            <person name="Grigoriev I.V."/>
            <person name="Nowrousian M."/>
        </authorList>
    </citation>
    <scope>NUCLEOTIDE SEQUENCE [LARGE SCALE GENOMIC DNA]</scope>
    <source>
        <strain evidence="2 3">CBS 389.68</strain>
    </source>
</reference>
<feature type="transmembrane region" description="Helical" evidence="1">
    <location>
        <begin position="6"/>
        <end position="22"/>
    </location>
</feature>
<evidence type="ECO:0000313" key="2">
    <source>
        <dbReference type="EMBL" id="TGZ76732.1"/>
    </source>
</evidence>
<evidence type="ECO:0000313" key="3">
    <source>
        <dbReference type="Proteomes" id="UP000298138"/>
    </source>
</evidence>
<dbReference type="EMBL" id="ML220168">
    <property type="protein sequence ID" value="TGZ76732.1"/>
    <property type="molecule type" value="Genomic_DNA"/>
</dbReference>
<protein>
    <submittedName>
        <fullName evidence="2">Uncharacterized protein</fullName>
    </submittedName>
</protein>
<accession>A0A4S2MIT5</accession>
<keyword evidence="1" id="KW-1133">Transmembrane helix</keyword>
<dbReference type="AlphaFoldDB" id="A0A4S2MIT5"/>
<name>A0A4S2MIT5_9PEZI</name>
<dbReference type="InParanoid" id="A0A4S2MIT5"/>
<keyword evidence="3" id="KW-1185">Reference proteome</keyword>
<proteinExistence type="predicted"/>
<gene>
    <name evidence="2" type="ORF">EX30DRAFT_230239</name>
</gene>
<keyword evidence="1" id="KW-0472">Membrane</keyword>
<evidence type="ECO:0000256" key="1">
    <source>
        <dbReference type="SAM" id="Phobius"/>
    </source>
</evidence>
<sequence length="81" mass="8924">MLNAGFMSTSGAVMVAVVYTVYRVELKLTRCHGVWRCDDDDGTRYNTIRYNTTKKQASVNAIAPLAALLRIAEVAEIEVAT</sequence>